<keyword evidence="1" id="KW-1133">Transmembrane helix</keyword>
<evidence type="ECO:0000313" key="3">
    <source>
        <dbReference type="Proteomes" id="UP000242254"/>
    </source>
</evidence>
<dbReference type="GeneID" id="35436846"/>
<dbReference type="EMBL" id="KZ303851">
    <property type="protein sequence ID" value="PHZ11765.1"/>
    <property type="molecule type" value="Genomic_DNA"/>
</dbReference>
<name>A0A2G4SSN7_RHIZD</name>
<proteinExistence type="predicted"/>
<feature type="transmembrane region" description="Helical" evidence="1">
    <location>
        <begin position="12"/>
        <end position="34"/>
    </location>
</feature>
<dbReference type="RefSeq" id="XP_023465473.1">
    <property type="nucleotide sequence ID" value="XM_023605856.1"/>
</dbReference>
<reference evidence="2 3" key="1">
    <citation type="journal article" date="2016" name="Proc. Natl. Acad. Sci. U.S.A.">
        <title>Lipid metabolic changes in an early divergent fungus govern the establishment of a mutualistic symbiosis with endobacteria.</title>
        <authorList>
            <person name="Lastovetsky O.A."/>
            <person name="Gaspar M.L."/>
            <person name="Mondo S.J."/>
            <person name="LaButti K.M."/>
            <person name="Sandor L."/>
            <person name="Grigoriev I.V."/>
            <person name="Henry S.A."/>
            <person name="Pawlowska T.E."/>
        </authorList>
    </citation>
    <scope>NUCLEOTIDE SEQUENCE [LARGE SCALE GENOMIC DNA]</scope>
    <source>
        <strain evidence="2 3">ATCC 52813</strain>
    </source>
</reference>
<evidence type="ECO:0000256" key="1">
    <source>
        <dbReference type="SAM" id="Phobius"/>
    </source>
</evidence>
<keyword evidence="1" id="KW-0812">Transmembrane</keyword>
<feature type="transmembrane region" description="Helical" evidence="1">
    <location>
        <begin position="46"/>
        <end position="67"/>
    </location>
</feature>
<keyword evidence="3" id="KW-1185">Reference proteome</keyword>
<dbReference type="Proteomes" id="UP000242254">
    <property type="component" value="Unassembled WGS sequence"/>
</dbReference>
<sequence length="117" mass="14106">MVKWCCCCRLWITVVIAISVFMVIVCHSMILFISRIFKSFTAIDRIFIVIVILGLIIRIVIIRVIWMSTVLSWWWWRSTVVYHHCLLLWHRGMVSWRVVRMRWYCAILVSEQMGRSD</sequence>
<gene>
    <name evidence="2" type="ORF">RHIMIDRAFT_18571</name>
</gene>
<evidence type="ECO:0000313" key="2">
    <source>
        <dbReference type="EMBL" id="PHZ11765.1"/>
    </source>
</evidence>
<organism evidence="2 3">
    <name type="scientific">Rhizopus microsporus ATCC 52813</name>
    <dbReference type="NCBI Taxonomy" id="1340429"/>
    <lineage>
        <taxon>Eukaryota</taxon>
        <taxon>Fungi</taxon>
        <taxon>Fungi incertae sedis</taxon>
        <taxon>Mucoromycota</taxon>
        <taxon>Mucoromycotina</taxon>
        <taxon>Mucoromycetes</taxon>
        <taxon>Mucorales</taxon>
        <taxon>Mucorineae</taxon>
        <taxon>Rhizopodaceae</taxon>
        <taxon>Rhizopus</taxon>
    </lineage>
</organism>
<keyword evidence="1" id="KW-0472">Membrane</keyword>
<protein>
    <submittedName>
        <fullName evidence="2">Uncharacterized protein</fullName>
    </submittedName>
</protein>
<dbReference type="AlphaFoldDB" id="A0A2G4SSN7"/>
<accession>A0A2G4SSN7</accession>